<dbReference type="SUPFAM" id="SSF54810">
    <property type="entry name" value="GMP synthetase C-terminal dimerisation domain"/>
    <property type="match status" value="2"/>
</dbReference>
<dbReference type="UniPathway" id="UPA00189">
    <property type="reaction ID" value="UER00296"/>
</dbReference>
<keyword evidence="15" id="KW-1185">Reference proteome</keyword>
<dbReference type="InterPro" id="IPR014729">
    <property type="entry name" value="Rossmann-like_a/b/a_fold"/>
</dbReference>
<dbReference type="Gene3D" id="3.40.50.620">
    <property type="entry name" value="HUPs"/>
    <property type="match status" value="1"/>
</dbReference>
<evidence type="ECO:0000256" key="11">
    <source>
        <dbReference type="PROSITE-ProRule" id="PRU00886"/>
    </source>
</evidence>
<accession>A0A183IQQ8</accession>
<evidence type="ECO:0000259" key="13">
    <source>
        <dbReference type="PROSITE" id="PS51553"/>
    </source>
</evidence>
<evidence type="ECO:0000256" key="2">
    <source>
        <dbReference type="ARBA" id="ARBA00011738"/>
    </source>
</evidence>
<dbReference type="Pfam" id="PF00117">
    <property type="entry name" value="GATase"/>
    <property type="match status" value="1"/>
</dbReference>
<feature type="binding site" evidence="11">
    <location>
        <begin position="108"/>
        <end position="114"/>
    </location>
    <ligand>
        <name>ATP</name>
        <dbReference type="ChEBI" id="CHEBI:30616"/>
    </ligand>
</feature>
<reference evidence="14 15" key="2">
    <citation type="submission" date="2018-11" db="EMBL/GenBank/DDBJ databases">
        <authorList>
            <consortium name="Pathogen Informatics"/>
        </authorList>
    </citation>
    <scope>NUCLEOTIDE SEQUENCE [LARGE SCALE GENOMIC DNA]</scope>
</reference>
<evidence type="ECO:0000256" key="10">
    <source>
        <dbReference type="ARBA" id="ARBA00031356"/>
    </source>
</evidence>
<dbReference type="GO" id="GO:0005829">
    <property type="term" value="C:cytosol"/>
    <property type="evidence" value="ECO:0007669"/>
    <property type="project" value="TreeGrafter"/>
</dbReference>
<dbReference type="EMBL" id="UZAM01009371">
    <property type="protein sequence ID" value="VDP08767.1"/>
    <property type="molecule type" value="Genomic_DNA"/>
</dbReference>
<protein>
    <recommendedName>
        <fullName evidence="3">GMP synthase (glutamine-hydrolyzing)</fullName>
        <ecNumber evidence="3">6.3.5.2</ecNumber>
    </recommendedName>
    <alternativeName>
        <fullName evidence="10">Glutamine amidotransferase</fullName>
    </alternativeName>
</protein>
<sequence length="556" mass="61964">MLREFNLNAKESVLLTHGDSIDQVATEFKVIARSGGAVAGISSDQLKIYGLQFHPEVDLTTCGLQILKNFLITIAGCQQTYTLRNRQQQCMNEICNTVKDKKVLMLCSGGVDSTVCAALLTRALGKDRVKAVLIDNGFMRRNEATLVHDSLKAIGLHVEVRYMGYVFYYATTELHTDTMGCITTESLCQTTDPEIKRRIIGDTFMRVVKETLGHSSIGQGDMFLAQGTLRPDLIESASSLASANADAIKTHHNDTELVRKFRSHGRLIEILKDFHKDEVRALGVELGLPDSIINRHPFPGPGLAVRILCCVEPFRCKDFNDTQTLLRAVAQLYAFIQRENHITEKIRHCLSEAEYEWLYHCTKNVQLNATLLPIRTVGVQGDHRSYSYVAAVSSNCSSVPWGHMLRLAKVIPKVLHKINRVVYVIGPIVEHPVHDVTPTFLTSLPIAVAREADFVAHEVLLKRNLTNAISQMPVVLIPVHFDRPVESSDHPSILWSVCLRPFITKDFMTGVPAEPGKDIPSDVPNSLADSVLKKVPFLSRVVYDLTPKPPGTVEWE</sequence>
<evidence type="ECO:0000256" key="3">
    <source>
        <dbReference type="ARBA" id="ARBA00012746"/>
    </source>
</evidence>
<dbReference type="PANTHER" id="PTHR11922:SF2">
    <property type="entry name" value="GMP SYNTHASE [GLUTAMINE-HYDROLYZING]"/>
    <property type="match status" value="1"/>
</dbReference>
<keyword evidence="8 11" id="KW-0067">ATP-binding</keyword>
<dbReference type="InterPro" id="IPR022310">
    <property type="entry name" value="NAD/GMP_synthase"/>
</dbReference>
<evidence type="ECO:0000256" key="7">
    <source>
        <dbReference type="ARBA" id="ARBA00022755"/>
    </source>
</evidence>
<dbReference type="Pfam" id="PF02540">
    <property type="entry name" value="NAD_synthase"/>
    <property type="match status" value="1"/>
</dbReference>
<dbReference type="CDD" id="cd01997">
    <property type="entry name" value="GMP_synthase_C"/>
    <property type="match status" value="1"/>
</dbReference>
<dbReference type="Pfam" id="PF00958">
    <property type="entry name" value="GMP_synt_C"/>
    <property type="match status" value="2"/>
</dbReference>
<dbReference type="PROSITE" id="PS50206">
    <property type="entry name" value="RHODANESE_3"/>
    <property type="match status" value="1"/>
</dbReference>
<evidence type="ECO:0000256" key="6">
    <source>
        <dbReference type="ARBA" id="ARBA00022749"/>
    </source>
</evidence>
<dbReference type="OrthoDB" id="1724632at2759"/>
<evidence type="ECO:0000256" key="4">
    <source>
        <dbReference type="ARBA" id="ARBA00022598"/>
    </source>
</evidence>
<name>A0A183IQQ8_9BILA</name>
<dbReference type="SUPFAM" id="SSF52402">
    <property type="entry name" value="Adenine nucleotide alpha hydrolases-like"/>
    <property type="match status" value="1"/>
</dbReference>
<keyword evidence="5 11" id="KW-0547">Nucleotide-binding</keyword>
<dbReference type="WBParaSite" id="SBAD_0000619001-mRNA-1">
    <property type="protein sequence ID" value="SBAD_0000619001-mRNA-1"/>
    <property type="gene ID" value="SBAD_0000619001"/>
</dbReference>
<dbReference type="Proteomes" id="UP000270296">
    <property type="component" value="Unassembled WGS sequence"/>
</dbReference>
<evidence type="ECO:0000256" key="9">
    <source>
        <dbReference type="ARBA" id="ARBA00022962"/>
    </source>
</evidence>
<dbReference type="PROSITE" id="PS51553">
    <property type="entry name" value="GMPS_ATP_PPASE"/>
    <property type="match status" value="1"/>
</dbReference>
<keyword evidence="7 11" id="KW-0658">Purine biosynthesis</keyword>
<evidence type="ECO:0000313" key="16">
    <source>
        <dbReference type="WBParaSite" id="SBAD_0000619001-mRNA-1"/>
    </source>
</evidence>
<dbReference type="SUPFAM" id="SSF52317">
    <property type="entry name" value="Class I glutamine amidotransferase-like"/>
    <property type="match status" value="1"/>
</dbReference>
<keyword evidence="9" id="KW-0315">Glutamine amidotransferase</keyword>
<dbReference type="InterPro" id="IPR017926">
    <property type="entry name" value="GATASE"/>
</dbReference>
<reference evidence="16" key="1">
    <citation type="submission" date="2016-06" db="UniProtKB">
        <authorList>
            <consortium name="WormBaseParasite"/>
        </authorList>
    </citation>
    <scope>IDENTIFICATION</scope>
</reference>
<evidence type="ECO:0000256" key="1">
    <source>
        <dbReference type="ARBA" id="ARBA00005153"/>
    </source>
</evidence>
<comment type="subunit">
    <text evidence="2">Homodimer.</text>
</comment>
<dbReference type="InterPro" id="IPR029062">
    <property type="entry name" value="Class_I_gatase-like"/>
</dbReference>
<evidence type="ECO:0000313" key="14">
    <source>
        <dbReference type="EMBL" id="VDP08767.1"/>
    </source>
</evidence>
<proteinExistence type="predicted"/>
<dbReference type="EC" id="6.3.5.2" evidence="3"/>
<feature type="domain" description="GMPS ATP-PPase" evidence="13">
    <location>
        <begin position="81"/>
        <end position="295"/>
    </location>
</feature>
<organism evidence="16">
    <name type="scientific">Soboliphyme baturini</name>
    <dbReference type="NCBI Taxonomy" id="241478"/>
    <lineage>
        <taxon>Eukaryota</taxon>
        <taxon>Metazoa</taxon>
        <taxon>Ecdysozoa</taxon>
        <taxon>Nematoda</taxon>
        <taxon>Enoplea</taxon>
        <taxon>Dorylaimia</taxon>
        <taxon>Dioctophymatida</taxon>
        <taxon>Dioctophymatoidea</taxon>
        <taxon>Soboliphymatidae</taxon>
        <taxon>Soboliphyme</taxon>
    </lineage>
</organism>
<feature type="domain" description="Rhodanese" evidence="12">
    <location>
        <begin position="99"/>
        <end position="150"/>
    </location>
</feature>
<dbReference type="FunFam" id="3.40.50.620:FF:000044">
    <property type="entry name" value="GMP synthase [glutamine-hydrolyzing]"/>
    <property type="match status" value="1"/>
</dbReference>
<evidence type="ECO:0000256" key="5">
    <source>
        <dbReference type="ARBA" id="ARBA00022741"/>
    </source>
</evidence>
<dbReference type="Gene3D" id="3.40.50.880">
    <property type="match status" value="1"/>
</dbReference>
<keyword evidence="6 11" id="KW-0332">GMP biosynthesis</keyword>
<dbReference type="PROSITE" id="PS51273">
    <property type="entry name" value="GATASE_TYPE_1"/>
    <property type="match status" value="1"/>
</dbReference>
<comment type="pathway">
    <text evidence="1">Purine metabolism; GMP biosynthesis; GMP from XMP (L-Gln route): step 1/1.</text>
</comment>
<dbReference type="InterPro" id="IPR001674">
    <property type="entry name" value="GMP_synth_C"/>
</dbReference>
<dbReference type="GO" id="GO:0003921">
    <property type="term" value="F:GMP synthase activity"/>
    <property type="evidence" value="ECO:0007669"/>
    <property type="project" value="InterPro"/>
</dbReference>
<evidence type="ECO:0000313" key="15">
    <source>
        <dbReference type="Proteomes" id="UP000270296"/>
    </source>
</evidence>
<dbReference type="InterPro" id="IPR025777">
    <property type="entry name" value="GMPS_ATP_PPase_dom"/>
</dbReference>
<evidence type="ECO:0000259" key="12">
    <source>
        <dbReference type="PROSITE" id="PS50206"/>
    </source>
</evidence>
<keyword evidence="4" id="KW-0436">Ligase</keyword>
<dbReference type="PANTHER" id="PTHR11922">
    <property type="entry name" value="GMP SYNTHASE-RELATED"/>
    <property type="match status" value="1"/>
</dbReference>
<dbReference type="InterPro" id="IPR001763">
    <property type="entry name" value="Rhodanese-like_dom"/>
</dbReference>
<dbReference type="Gene3D" id="3.30.300.10">
    <property type="match status" value="2"/>
</dbReference>
<evidence type="ECO:0000256" key="8">
    <source>
        <dbReference type="ARBA" id="ARBA00022840"/>
    </source>
</evidence>
<dbReference type="AlphaFoldDB" id="A0A183IQQ8"/>
<dbReference type="GO" id="GO:0005524">
    <property type="term" value="F:ATP binding"/>
    <property type="evidence" value="ECO:0007669"/>
    <property type="project" value="UniProtKB-UniRule"/>
</dbReference>
<gene>
    <name evidence="14" type="ORF">SBAD_LOCUS5955</name>
</gene>